<feature type="region of interest" description="Disordered" evidence="16">
    <location>
        <begin position="454"/>
        <end position="489"/>
    </location>
</feature>
<keyword evidence="7" id="KW-1133">Transmembrane helix</keyword>
<evidence type="ECO:0000313" key="19">
    <source>
        <dbReference type="VGNC" id="VGNC:23105"/>
    </source>
</evidence>
<dbReference type="STRING" id="9796.ENSECAP00000028606"/>
<comment type="subcellular location">
    <subcellularLocation>
        <location evidence="1">Mitochondrion inner membrane</location>
        <topology evidence="1">Multi-pass membrane protein</topology>
    </subcellularLocation>
</comment>
<evidence type="ECO:0000256" key="9">
    <source>
        <dbReference type="ARBA" id="ARBA00023136"/>
    </source>
</evidence>
<evidence type="ECO:0000256" key="1">
    <source>
        <dbReference type="ARBA" id="ARBA00004448"/>
    </source>
</evidence>
<dbReference type="Pfam" id="PF00153">
    <property type="entry name" value="Mito_carr"/>
    <property type="match status" value="3"/>
</dbReference>
<dbReference type="SUPFAM" id="SSF103506">
    <property type="entry name" value="Mitochondrial carrier"/>
    <property type="match status" value="1"/>
</dbReference>
<dbReference type="FunCoup" id="A0A3Q2H649">
    <property type="interactions" value="2721"/>
</dbReference>
<dbReference type="GeneTree" id="ENSGT00920000149145"/>
<dbReference type="InParanoid" id="A0A3Q2H649"/>
<evidence type="ECO:0000313" key="17">
    <source>
        <dbReference type="Ensembl" id="ENSECAP00000028606.1"/>
    </source>
</evidence>
<evidence type="ECO:0000256" key="16">
    <source>
        <dbReference type="SAM" id="MobiDB-lite"/>
    </source>
</evidence>
<dbReference type="OMA" id="TWSKTEA"/>
<proteinExistence type="inferred from homology"/>
<evidence type="ECO:0000256" key="4">
    <source>
        <dbReference type="ARBA" id="ARBA00022692"/>
    </source>
</evidence>
<dbReference type="AlphaFoldDB" id="A0A3Q2H649"/>
<keyword evidence="3 15" id="KW-0813">Transport</keyword>
<reference evidence="17" key="3">
    <citation type="submission" date="2025-09" db="UniProtKB">
        <authorList>
            <consortium name="Ensembl"/>
        </authorList>
    </citation>
    <scope>IDENTIFICATION</scope>
    <source>
        <strain evidence="17">Thoroughbred</strain>
    </source>
</reference>
<evidence type="ECO:0000256" key="15">
    <source>
        <dbReference type="RuleBase" id="RU000488"/>
    </source>
</evidence>
<keyword evidence="9 14" id="KW-0472">Membrane</keyword>
<dbReference type="GO" id="GO:0005743">
    <property type="term" value="C:mitochondrial inner membrane"/>
    <property type="evidence" value="ECO:0007669"/>
    <property type="project" value="UniProtKB-SubCell"/>
</dbReference>
<dbReference type="VGNC" id="VGNC:23105">
    <property type="gene designation" value="SLC25A32"/>
</dbReference>
<evidence type="ECO:0000256" key="13">
    <source>
        <dbReference type="ARBA" id="ARBA00079992"/>
    </source>
</evidence>
<evidence type="ECO:0000256" key="5">
    <source>
        <dbReference type="ARBA" id="ARBA00022737"/>
    </source>
</evidence>
<dbReference type="PROSITE" id="PS50920">
    <property type="entry name" value="SOLCAR"/>
    <property type="match status" value="2"/>
</dbReference>
<comment type="catalytic activity">
    <reaction evidence="10">
        <text>FAD(in) = FAD(out)</text>
        <dbReference type="Rhea" id="RHEA:76535"/>
        <dbReference type="ChEBI" id="CHEBI:57692"/>
    </reaction>
</comment>
<dbReference type="Proteomes" id="UP000002281">
    <property type="component" value="Chromosome 9"/>
</dbReference>
<evidence type="ECO:0000256" key="8">
    <source>
        <dbReference type="ARBA" id="ARBA00023128"/>
    </source>
</evidence>
<dbReference type="InterPro" id="IPR044712">
    <property type="entry name" value="SLC25A32-like"/>
</dbReference>
<dbReference type="OrthoDB" id="428293at2759"/>
<reference evidence="17" key="2">
    <citation type="submission" date="2025-08" db="UniProtKB">
        <authorList>
            <consortium name="Ensembl"/>
        </authorList>
    </citation>
    <scope>IDENTIFICATION</scope>
    <source>
        <strain evidence="17">Thoroughbred</strain>
    </source>
</reference>
<evidence type="ECO:0000256" key="14">
    <source>
        <dbReference type="PROSITE-ProRule" id="PRU00282"/>
    </source>
</evidence>
<dbReference type="Gene3D" id="1.50.40.10">
    <property type="entry name" value="Mitochondrial carrier domain"/>
    <property type="match status" value="1"/>
</dbReference>
<keyword evidence="5" id="KW-0677">Repeat</keyword>
<feature type="repeat" description="Solcar" evidence="14">
    <location>
        <begin position="269"/>
        <end position="360"/>
    </location>
</feature>
<organism evidence="17 18">
    <name type="scientific">Equus caballus</name>
    <name type="common">Horse</name>
    <dbReference type="NCBI Taxonomy" id="9796"/>
    <lineage>
        <taxon>Eukaryota</taxon>
        <taxon>Metazoa</taxon>
        <taxon>Chordata</taxon>
        <taxon>Craniata</taxon>
        <taxon>Vertebrata</taxon>
        <taxon>Euteleostomi</taxon>
        <taxon>Mammalia</taxon>
        <taxon>Eutheria</taxon>
        <taxon>Laurasiatheria</taxon>
        <taxon>Perissodactyla</taxon>
        <taxon>Equidae</taxon>
        <taxon>Equus</taxon>
    </lineage>
</organism>
<comment type="function">
    <text evidence="11">Facilitates flavin adenine dinucleotide (FAD) translocation across the mitochondrial inner membrane into the mitochondrial matrix where it acts as a redox cofactor to assist flavoenzyme activities in fundamental metabolic processes including fatty acid beta-oxidation, amino acid and choline metabolism as well as mitochondrial electron transportation. In particular, provides FAD to DLD dehydrogenase of the glycine cleavage system, part of mitochondrial one-carbon metabolic pathway involved in neural tube closure in early embryogenesis.</text>
</comment>
<dbReference type="FunFam" id="1.50.40.10:FF:000025">
    <property type="entry name" value="mitochondrial folate transporter/carrier"/>
    <property type="match status" value="1"/>
</dbReference>
<feature type="repeat" description="Solcar" evidence="14">
    <location>
        <begin position="171"/>
        <end position="260"/>
    </location>
</feature>
<keyword evidence="8" id="KW-0496">Mitochondrion</keyword>
<evidence type="ECO:0000256" key="11">
    <source>
        <dbReference type="ARBA" id="ARBA00058619"/>
    </source>
</evidence>
<keyword evidence="4 14" id="KW-0812">Transmembrane</keyword>
<dbReference type="InterPro" id="IPR018108">
    <property type="entry name" value="MCP_transmembrane"/>
</dbReference>
<comment type="similarity">
    <text evidence="2 15">Belongs to the mitochondrial carrier (TC 2.A.29) family.</text>
</comment>
<dbReference type="GO" id="GO:0008517">
    <property type="term" value="F:folic acid transmembrane transporter activity"/>
    <property type="evidence" value="ECO:0000318"/>
    <property type="project" value="GO_Central"/>
</dbReference>
<evidence type="ECO:0000313" key="18">
    <source>
        <dbReference type="Proteomes" id="UP000002281"/>
    </source>
</evidence>
<dbReference type="PANTHER" id="PTHR45683">
    <property type="entry name" value="MITOCHONDRIAL NICOTINAMIDE ADENINE DINUCLEOTIDE TRANSPORTER 1-RELATED-RELATED"/>
    <property type="match status" value="1"/>
</dbReference>
<dbReference type="Ensembl" id="ENSECAT00000060669.2">
    <property type="protein sequence ID" value="ENSECAP00000028606.1"/>
    <property type="gene ID" value="ENSECAG00000022060.3"/>
</dbReference>
<dbReference type="GO" id="GO:0015230">
    <property type="term" value="F:FAD transmembrane transporter activity"/>
    <property type="evidence" value="ECO:0000318"/>
    <property type="project" value="GO_Central"/>
</dbReference>
<dbReference type="GO" id="GO:0005739">
    <property type="term" value="C:mitochondrion"/>
    <property type="evidence" value="ECO:0000318"/>
    <property type="project" value="GO_Central"/>
</dbReference>
<name>A0A3Q2H649_HORSE</name>
<evidence type="ECO:0000256" key="12">
    <source>
        <dbReference type="ARBA" id="ARBA00070508"/>
    </source>
</evidence>
<dbReference type="InterPro" id="IPR023395">
    <property type="entry name" value="MCP_dom_sf"/>
</dbReference>
<dbReference type="GO" id="GO:0055085">
    <property type="term" value="P:transmembrane transport"/>
    <property type="evidence" value="ECO:0000318"/>
    <property type="project" value="GO_Central"/>
</dbReference>
<evidence type="ECO:0000256" key="10">
    <source>
        <dbReference type="ARBA" id="ARBA00050907"/>
    </source>
</evidence>
<gene>
    <name evidence="17 19" type="primary">SLC25A32</name>
</gene>
<evidence type="ECO:0000256" key="3">
    <source>
        <dbReference type="ARBA" id="ARBA00022448"/>
    </source>
</evidence>
<keyword evidence="6" id="KW-0999">Mitochondrion inner membrane</keyword>
<protein>
    <recommendedName>
        <fullName evidence="12">Solute carrier family 25 member 32</fullName>
    </recommendedName>
    <alternativeName>
        <fullName evidence="13">Mitochondrial FAD transporter</fullName>
    </alternativeName>
</protein>
<evidence type="ECO:0000256" key="2">
    <source>
        <dbReference type="ARBA" id="ARBA00006375"/>
    </source>
</evidence>
<accession>A0A3Q2H649</accession>
<dbReference type="SMR" id="A0A3Q2H649"/>
<keyword evidence="18" id="KW-1185">Reference proteome</keyword>
<dbReference type="Bgee" id="ENSECAG00000022060">
    <property type="expression patterns" value="Expressed in testis and 23 other cell types or tissues"/>
</dbReference>
<dbReference type="ExpressionAtlas" id="A0A3Q2H649">
    <property type="expression patterns" value="baseline"/>
</dbReference>
<evidence type="ECO:0000256" key="7">
    <source>
        <dbReference type="ARBA" id="ARBA00022989"/>
    </source>
</evidence>
<evidence type="ECO:0000256" key="6">
    <source>
        <dbReference type="ARBA" id="ARBA00022792"/>
    </source>
</evidence>
<sequence length="500" mass="55381">MPLPLLLGCFLSRDFHGVETGRFSWTLRRFIVLRTEVAWGRFFSGALPCMSLCRCRPPRRARQAGTRRRRTPRLRALRRRALRLRCSHAPSAPRSPLRSCAPASEAAHRSRKWARAPRFRFRAATVATVAATASRPTSAALGAVVSAGPEPMTGQGQSASGSSAWSTVFRHVRYENLVAGVSGGVLSNLALHPLDLVKIRFAVSDGLELRPKYKGILHCLTTIWKLDGLRGLYQGVTPNVWGAGLSWGLYFFFYNAIKSYKTEGRADRLEATEYLVSAAEAGAMTLCITNPLWVTKTRLMLQYDGVVNSPQRQYKGMFDTLVKIYKYEGVRGLYKGFVPGLFGTSHGALQFMAYELLKLKYNQHINRLPEAQLSTVEYISVAALSKIFAVAATYPYQVVRARLQDQHMFYEGVLDVITKTWSKTEANLQDAPEPGCTKSFSKLGWRCGKLQTWPPAPTKDTLQGLGPGPPRGSASPGSPRQLPGPRPDLPKLLILLSLSP</sequence>
<dbReference type="PaxDb" id="9796-ENSECAP00000028606"/>
<reference evidence="17 18" key="1">
    <citation type="journal article" date="2009" name="Science">
        <title>Genome sequence, comparative analysis, and population genetics of the domestic horse.</title>
        <authorList>
            <consortium name="Broad Institute Genome Sequencing Platform"/>
            <consortium name="Broad Institute Whole Genome Assembly Team"/>
            <person name="Wade C.M."/>
            <person name="Giulotto E."/>
            <person name="Sigurdsson S."/>
            <person name="Zoli M."/>
            <person name="Gnerre S."/>
            <person name="Imsland F."/>
            <person name="Lear T.L."/>
            <person name="Adelson D.L."/>
            <person name="Bailey E."/>
            <person name="Bellone R.R."/>
            <person name="Bloecker H."/>
            <person name="Distl O."/>
            <person name="Edgar R.C."/>
            <person name="Garber M."/>
            <person name="Leeb T."/>
            <person name="Mauceli E."/>
            <person name="MacLeod J.N."/>
            <person name="Penedo M.C.T."/>
            <person name="Raison J.M."/>
            <person name="Sharpe T."/>
            <person name="Vogel J."/>
            <person name="Andersson L."/>
            <person name="Antczak D.F."/>
            <person name="Biagi T."/>
            <person name="Binns M.M."/>
            <person name="Chowdhary B.P."/>
            <person name="Coleman S.J."/>
            <person name="Della Valle G."/>
            <person name="Fryc S."/>
            <person name="Guerin G."/>
            <person name="Hasegawa T."/>
            <person name="Hill E.W."/>
            <person name="Jurka J."/>
            <person name="Kiialainen A."/>
            <person name="Lindgren G."/>
            <person name="Liu J."/>
            <person name="Magnani E."/>
            <person name="Mickelson J.R."/>
            <person name="Murray J."/>
            <person name="Nergadze S.G."/>
            <person name="Onofrio R."/>
            <person name="Pedroni S."/>
            <person name="Piras M.F."/>
            <person name="Raudsepp T."/>
            <person name="Rocchi M."/>
            <person name="Roeed K.H."/>
            <person name="Ryder O.A."/>
            <person name="Searle S."/>
            <person name="Skow L."/>
            <person name="Swinburne J.E."/>
            <person name="Syvaenen A.C."/>
            <person name="Tozaki T."/>
            <person name="Valberg S.J."/>
            <person name="Vaudin M."/>
            <person name="White J.R."/>
            <person name="Zody M.C."/>
            <person name="Lander E.S."/>
            <person name="Lindblad-Toh K."/>
        </authorList>
    </citation>
    <scope>NUCLEOTIDE SEQUENCE [LARGE SCALE GENOMIC DNA]</scope>
    <source>
        <strain evidence="17 18">Thoroughbred</strain>
    </source>
</reference>